<dbReference type="GO" id="GO:0009751">
    <property type="term" value="P:response to salicylic acid"/>
    <property type="evidence" value="ECO:0007669"/>
    <property type="project" value="UniProtKB-ARBA"/>
</dbReference>
<dbReference type="OrthoDB" id="1279545at2759"/>
<dbReference type="GO" id="GO:0006355">
    <property type="term" value="P:regulation of DNA-templated transcription"/>
    <property type="evidence" value="ECO:0007669"/>
    <property type="project" value="UniProtKB-ARBA"/>
</dbReference>
<accession>A0A9Q0NX54</accession>
<dbReference type="EMBL" id="JAPFFL010000014">
    <property type="protein sequence ID" value="KAJ6677558.1"/>
    <property type="molecule type" value="Genomic_DNA"/>
</dbReference>
<keyword evidence="3" id="KW-0833">Ubl conjugation pathway</keyword>
<comment type="pathway">
    <text evidence="1">Protein modification; protein ubiquitination.</text>
</comment>
<evidence type="ECO:0000313" key="4">
    <source>
        <dbReference type="EMBL" id="KAJ6677558.1"/>
    </source>
</evidence>
<keyword evidence="5" id="KW-1185">Reference proteome</keyword>
<name>A0A9Q0NX54_SALVM</name>
<reference evidence="4" key="2">
    <citation type="journal article" date="2023" name="Int. J. Mol. Sci.">
        <title>De Novo Assembly and Annotation of 11 Diverse Shrub Willow (Salix) Genomes Reveals Novel Gene Organization in Sex-Linked Regions.</title>
        <authorList>
            <person name="Hyden B."/>
            <person name="Feng K."/>
            <person name="Yates T.B."/>
            <person name="Jawdy S."/>
            <person name="Cereghino C."/>
            <person name="Smart L.B."/>
            <person name="Muchero W."/>
        </authorList>
    </citation>
    <scope>NUCLEOTIDE SEQUENCE [LARGE SCALE GENOMIC DNA]</scope>
    <source>
        <tissue evidence="4">Shoot tip</tissue>
    </source>
</reference>
<evidence type="ECO:0000256" key="1">
    <source>
        <dbReference type="ARBA" id="ARBA00004906"/>
    </source>
</evidence>
<dbReference type="PANTHER" id="PTHR46287">
    <property type="entry name" value="BTB/POZ AND TAZ DOMAIN-CONTAINING PROTEIN 3-RELATED"/>
    <property type="match status" value="1"/>
</dbReference>
<reference evidence="4" key="1">
    <citation type="submission" date="2022-11" db="EMBL/GenBank/DDBJ databases">
        <authorList>
            <person name="Hyden B.L."/>
            <person name="Feng K."/>
            <person name="Yates T."/>
            <person name="Jawdy S."/>
            <person name="Smart L.B."/>
            <person name="Muchero W."/>
        </authorList>
    </citation>
    <scope>NUCLEOTIDE SEQUENCE</scope>
    <source>
        <tissue evidence="4">Shoot tip</tissue>
    </source>
</reference>
<sequence length="204" mass="23003">MASPDVNSRWLCAASESFGGCFNIQIDARDIPKPPPYPTTTSTTTSHCRTISASCSVLRKHMVQMSTLSQIATRIFQLTAMFCWFYHLLEHDCVTKENVIDVLQLARSCDAPQLSFICVRMVVKDLKSVSSTEGWKVMRRANPALEQELVESVVEADLVGQFLILISNNNVEYAASYFKHVENYMQFKLFSFVKTIDDKLQASA</sequence>
<proteinExistence type="predicted"/>
<keyword evidence="2" id="KW-0479">Metal-binding</keyword>
<evidence type="ECO:0000313" key="5">
    <source>
        <dbReference type="Proteomes" id="UP001151529"/>
    </source>
</evidence>
<dbReference type="Proteomes" id="UP001151529">
    <property type="component" value="Chromosome 7"/>
</dbReference>
<comment type="caution">
    <text evidence="4">The sequence shown here is derived from an EMBL/GenBank/DDBJ whole genome shotgun (WGS) entry which is preliminary data.</text>
</comment>
<evidence type="ECO:0000256" key="2">
    <source>
        <dbReference type="ARBA" id="ARBA00022723"/>
    </source>
</evidence>
<evidence type="ECO:0000256" key="3">
    <source>
        <dbReference type="ARBA" id="ARBA00022786"/>
    </source>
</evidence>
<dbReference type="PANTHER" id="PTHR46287:SF1">
    <property type="entry name" value="BTB_POZ AND TAZ DOMAIN-CONTAINING PROTEIN 3"/>
    <property type="match status" value="1"/>
</dbReference>
<protein>
    <submittedName>
        <fullName evidence="4">BTB/POZ AND TAZ DOMAIN-CONTAINING PROTEIN 3-RELATED</fullName>
    </submittedName>
</protein>
<dbReference type="GO" id="GO:0042542">
    <property type="term" value="P:response to hydrogen peroxide"/>
    <property type="evidence" value="ECO:0007669"/>
    <property type="project" value="UniProtKB-ARBA"/>
</dbReference>
<dbReference type="AlphaFoldDB" id="A0A9Q0NX54"/>
<gene>
    <name evidence="4" type="ORF">OIU85_008162</name>
</gene>
<dbReference type="InterPro" id="IPR044513">
    <property type="entry name" value="BT1/2/3/4/5"/>
</dbReference>
<organism evidence="4 5">
    <name type="scientific">Salix viminalis</name>
    <name type="common">Common osier</name>
    <name type="synonym">Basket willow</name>
    <dbReference type="NCBI Taxonomy" id="40686"/>
    <lineage>
        <taxon>Eukaryota</taxon>
        <taxon>Viridiplantae</taxon>
        <taxon>Streptophyta</taxon>
        <taxon>Embryophyta</taxon>
        <taxon>Tracheophyta</taxon>
        <taxon>Spermatophyta</taxon>
        <taxon>Magnoliopsida</taxon>
        <taxon>eudicotyledons</taxon>
        <taxon>Gunneridae</taxon>
        <taxon>Pentapetalae</taxon>
        <taxon>rosids</taxon>
        <taxon>fabids</taxon>
        <taxon>Malpighiales</taxon>
        <taxon>Salicaceae</taxon>
        <taxon>Saliceae</taxon>
        <taxon>Salix</taxon>
    </lineage>
</organism>
<dbReference type="FunFam" id="1.25.40.420:FF:000012">
    <property type="entry name" value="BTB/POZ and TAZ domain-containing protein 2"/>
    <property type="match status" value="1"/>
</dbReference>
<dbReference type="GO" id="GO:0005516">
    <property type="term" value="F:calmodulin binding"/>
    <property type="evidence" value="ECO:0007669"/>
    <property type="project" value="UniProtKB-ARBA"/>
</dbReference>
<dbReference type="GO" id="GO:0009725">
    <property type="term" value="P:response to hormone"/>
    <property type="evidence" value="ECO:0007669"/>
    <property type="project" value="UniProtKB-ARBA"/>
</dbReference>
<dbReference type="GO" id="GO:0046872">
    <property type="term" value="F:metal ion binding"/>
    <property type="evidence" value="ECO:0007669"/>
    <property type="project" value="UniProtKB-KW"/>
</dbReference>
<dbReference type="Gene3D" id="1.25.40.420">
    <property type="match status" value="1"/>
</dbReference>